<gene>
    <name evidence="1" type="ORF">Vbra_17681</name>
</gene>
<dbReference type="EMBL" id="CDMY01000652">
    <property type="protein sequence ID" value="CEM28352.1"/>
    <property type="molecule type" value="Genomic_DNA"/>
</dbReference>
<keyword evidence="2" id="KW-1185">Reference proteome</keyword>
<name>A0A0G4GFP8_VITBC</name>
<dbReference type="Pfam" id="PF09366">
    <property type="entry name" value="DUF1997"/>
    <property type="match status" value="1"/>
</dbReference>
<evidence type="ECO:0000313" key="2">
    <source>
        <dbReference type="Proteomes" id="UP000041254"/>
    </source>
</evidence>
<reference evidence="1 2" key="1">
    <citation type="submission" date="2014-11" db="EMBL/GenBank/DDBJ databases">
        <authorList>
            <person name="Zhu J."/>
            <person name="Qi W."/>
            <person name="Song R."/>
        </authorList>
    </citation>
    <scope>NUCLEOTIDE SEQUENCE [LARGE SCALE GENOMIC DNA]</scope>
</reference>
<dbReference type="InterPro" id="IPR018971">
    <property type="entry name" value="DUF1997"/>
</dbReference>
<organism evidence="1 2">
    <name type="scientific">Vitrella brassicaformis (strain CCMP3155)</name>
    <dbReference type="NCBI Taxonomy" id="1169540"/>
    <lineage>
        <taxon>Eukaryota</taxon>
        <taxon>Sar</taxon>
        <taxon>Alveolata</taxon>
        <taxon>Colpodellida</taxon>
        <taxon>Vitrellaceae</taxon>
        <taxon>Vitrella</taxon>
    </lineage>
</organism>
<sequence>MPDISRSATSRSLLRFPRFRMPSRQLRMEIDADCSFWKDGARVGFGATSTQVVSVRSQLDTWESWFRSPGRVLEAQWPPNLLERIGEDGQGETYRATLFSISLLGFKLSPPSVGVRVTSRGPTVIVQAFDVDIPGVRRVLGKRFEETLAVDIKGNLTCTTPREAVPTKVELLVDVAFNAEAIVPAPLSWTPETAFRLAATGLARQILTFSLGSFSTRVVGAFREYERREGGRVTV</sequence>
<dbReference type="InParanoid" id="A0A0G4GFP8"/>
<dbReference type="VEuPathDB" id="CryptoDB:Vbra_17681"/>
<protein>
    <submittedName>
        <fullName evidence="1">Uncharacterized protein</fullName>
    </submittedName>
</protein>
<dbReference type="PhylomeDB" id="A0A0G4GFP8"/>
<dbReference type="OMA" id="IAMSIWD"/>
<evidence type="ECO:0000313" key="1">
    <source>
        <dbReference type="EMBL" id="CEM28352.1"/>
    </source>
</evidence>
<dbReference type="AlphaFoldDB" id="A0A0G4GFP8"/>
<accession>A0A0G4GFP8</accession>
<dbReference type="Proteomes" id="UP000041254">
    <property type="component" value="Unassembled WGS sequence"/>
</dbReference>
<proteinExistence type="predicted"/>